<dbReference type="RefSeq" id="WP_205261610.1">
    <property type="nucleotide sequence ID" value="NZ_JAERWK010000020.1"/>
</dbReference>
<name>A0A938YDG4_9ACTN</name>
<accession>A0A938YDG4</accession>
<dbReference type="Proteomes" id="UP000663792">
    <property type="component" value="Unassembled WGS sequence"/>
</dbReference>
<comment type="catalytic activity">
    <reaction evidence="1">
        <text>beta-D-ribopyranose = beta-D-ribofuranose</text>
        <dbReference type="Rhea" id="RHEA:25432"/>
        <dbReference type="ChEBI" id="CHEBI:27476"/>
        <dbReference type="ChEBI" id="CHEBI:47002"/>
        <dbReference type="EC" id="5.4.99.62"/>
    </reaction>
</comment>
<dbReference type="GO" id="GO:0042806">
    <property type="term" value="F:fucose binding"/>
    <property type="evidence" value="ECO:0007669"/>
    <property type="project" value="TreeGrafter"/>
</dbReference>
<reference evidence="4" key="1">
    <citation type="submission" date="2021-01" db="EMBL/GenBank/DDBJ databases">
        <title>YIM 132084 draft genome.</title>
        <authorList>
            <person name="An D."/>
        </authorList>
    </citation>
    <scope>NUCLEOTIDE SEQUENCE</scope>
    <source>
        <strain evidence="4">YIM 132084</strain>
    </source>
</reference>
<dbReference type="Pfam" id="PF05025">
    <property type="entry name" value="RbsD_FucU"/>
    <property type="match status" value="1"/>
</dbReference>
<gene>
    <name evidence="4" type="ORF">JL106_15370</name>
</gene>
<dbReference type="AlphaFoldDB" id="A0A938YDG4"/>
<dbReference type="GO" id="GO:0006004">
    <property type="term" value="P:fucose metabolic process"/>
    <property type="evidence" value="ECO:0007669"/>
    <property type="project" value="TreeGrafter"/>
</dbReference>
<evidence type="ECO:0000256" key="1">
    <source>
        <dbReference type="ARBA" id="ARBA00000223"/>
    </source>
</evidence>
<organism evidence="4 5">
    <name type="scientific">Nakamurella leprariae</name>
    <dbReference type="NCBI Taxonomy" id="2803911"/>
    <lineage>
        <taxon>Bacteria</taxon>
        <taxon>Bacillati</taxon>
        <taxon>Actinomycetota</taxon>
        <taxon>Actinomycetes</taxon>
        <taxon>Nakamurellales</taxon>
        <taxon>Nakamurellaceae</taxon>
        <taxon>Nakamurella</taxon>
    </lineage>
</organism>
<dbReference type="EMBL" id="JAERWK010000020">
    <property type="protein sequence ID" value="MBM9468662.1"/>
    <property type="molecule type" value="Genomic_DNA"/>
</dbReference>
<dbReference type="PANTHER" id="PTHR31690">
    <property type="entry name" value="FUCOSE MUTAROTASE"/>
    <property type="match status" value="1"/>
</dbReference>
<evidence type="ECO:0000313" key="5">
    <source>
        <dbReference type="Proteomes" id="UP000663792"/>
    </source>
</evidence>
<evidence type="ECO:0008006" key="6">
    <source>
        <dbReference type="Google" id="ProtNLM"/>
    </source>
</evidence>
<dbReference type="SUPFAM" id="SSF102546">
    <property type="entry name" value="RbsD-like"/>
    <property type="match status" value="1"/>
</dbReference>
<evidence type="ECO:0000313" key="4">
    <source>
        <dbReference type="EMBL" id="MBM9468662.1"/>
    </source>
</evidence>
<comment type="catalytic activity">
    <reaction evidence="3">
        <text>alpha-L-fucose = beta-L-fucose</text>
        <dbReference type="Rhea" id="RHEA:25580"/>
        <dbReference type="ChEBI" id="CHEBI:42548"/>
        <dbReference type="ChEBI" id="CHEBI:42589"/>
        <dbReference type="EC" id="5.1.3.29"/>
    </reaction>
</comment>
<protein>
    <recommendedName>
        <fullName evidence="6">D-ribose pyranase</fullName>
    </recommendedName>
</protein>
<dbReference type="InterPro" id="IPR023750">
    <property type="entry name" value="RbsD-like_sf"/>
</dbReference>
<evidence type="ECO:0000256" key="3">
    <source>
        <dbReference type="ARBA" id="ARBA00036324"/>
    </source>
</evidence>
<proteinExistence type="predicted"/>
<keyword evidence="2" id="KW-0413">Isomerase</keyword>
<dbReference type="PANTHER" id="PTHR31690:SF4">
    <property type="entry name" value="FUCOSE MUTAROTASE"/>
    <property type="match status" value="1"/>
</dbReference>
<evidence type="ECO:0000256" key="2">
    <source>
        <dbReference type="ARBA" id="ARBA00023235"/>
    </source>
</evidence>
<dbReference type="GO" id="GO:0036373">
    <property type="term" value="F:L-fucose mutarotase activity"/>
    <property type="evidence" value="ECO:0007669"/>
    <property type="project" value="UniProtKB-EC"/>
</dbReference>
<dbReference type="InterPro" id="IPR050443">
    <property type="entry name" value="RbsD/FucU_mutarotase"/>
</dbReference>
<comment type="caution">
    <text evidence="4">The sequence shown here is derived from an EMBL/GenBank/DDBJ whole genome shotgun (WGS) entry which is preliminary data.</text>
</comment>
<sequence length="154" mass="16693">MPAVPVPRSGVDAMLKLIPALLTPDLLHSLALMGHGDRLAVVDSNYPAHSRHQRVHELFGADTATATRAIMQLLPLDDFVEPAAHRMVPDGDPAFRSPSHDAFEAELSRVEGRAMTAAPIERSAFYEAAREAFAVVHTLDAVPYSCFLITKGVI</sequence>
<dbReference type="InterPro" id="IPR007721">
    <property type="entry name" value="RbsD_FucU"/>
</dbReference>
<dbReference type="GO" id="GO:0062193">
    <property type="term" value="F:D-ribose pyranase activity"/>
    <property type="evidence" value="ECO:0007669"/>
    <property type="project" value="UniProtKB-EC"/>
</dbReference>
<keyword evidence="5" id="KW-1185">Reference proteome</keyword>
<dbReference type="Gene3D" id="3.40.1650.10">
    <property type="entry name" value="RbsD-like domain"/>
    <property type="match status" value="1"/>
</dbReference>